<keyword evidence="3" id="KW-0489">Methyltransferase</keyword>
<evidence type="ECO:0000259" key="8">
    <source>
        <dbReference type="Pfam" id="PF17785"/>
    </source>
</evidence>
<dbReference type="CDD" id="cd02440">
    <property type="entry name" value="AdoMet_MTases"/>
    <property type="match status" value="1"/>
</dbReference>
<dbReference type="PANTHER" id="PTHR42873">
    <property type="entry name" value="RIBOSOMAL RNA LARGE SUBUNIT METHYLTRANSFERASE"/>
    <property type="match status" value="1"/>
</dbReference>
<dbReference type="GO" id="GO:0003723">
    <property type="term" value="F:RNA binding"/>
    <property type="evidence" value="ECO:0007669"/>
    <property type="project" value="InterPro"/>
</dbReference>
<dbReference type="RefSeq" id="WP_007366082.1">
    <property type="nucleotide sequence ID" value="NZ_ACLR01000221.1"/>
</dbReference>
<dbReference type="GO" id="GO:0008168">
    <property type="term" value="F:methyltransferase activity"/>
    <property type="evidence" value="ECO:0007669"/>
    <property type="project" value="UniProtKB-KW"/>
</dbReference>
<dbReference type="PANTHER" id="PTHR42873:SF1">
    <property type="entry name" value="S-ADENOSYLMETHIONINE-DEPENDENT METHYLTRANSFERASE DOMAIN-CONTAINING PROTEIN"/>
    <property type="match status" value="1"/>
</dbReference>
<evidence type="ECO:0000313" key="10">
    <source>
        <dbReference type="Proteomes" id="UP000003303"/>
    </source>
</evidence>
<evidence type="ECO:0000256" key="6">
    <source>
        <dbReference type="ARBA" id="ARBA00038091"/>
    </source>
</evidence>
<keyword evidence="2" id="KW-0963">Cytoplasm</keyword>
<dbReference type="InterPro" id="IPR029063">
    <property type="entry name" value="SAM-dependent_MTases_sf"/>
</dbReference>
<dbReference type="Pfam" id="PF17785">
    <property type="entry name" value="PUA_3"/>
    <property type="match status" value="1"/>
</dbReference>
<dbReference type="STRING" id="596327.PORUE0001_0941"/>
<dbReference type="PROSITE" id="PS50890">
    <property type="entry name" value="PUA"/>
    <property type="match status" value="1"/>
</dbReference>
<dbReference type="SUPFAM" id="SSF53335">
    <property type="entry name" value="S-adenosyl-L-methionine-dependent methyltransferases"/>
    <property type="match status" value="1"/>
</dbReference>
<dbReference type="CDD" id="cd11572">
    <property type="entry name" value="RlmI_M_like"/>
    <property type="match status" value="1"/>
</dbReference>
<dbReference type="Proteomes" id="UP000003303">
    <property type="component" value="Unassembled WGS sequence"/>
</dbReference>
<comment type="subcellular location">
    <subcellularLocation>
        <location evidence="1">Cytoplasm</location>
    </subcellularLocation>
</comment>
<name>C2ME26_9PORP</name>
<evidence type="ECO:0000256" key="1">
    <source>
        <dbReference type="ARBA" id="ARBA00004496"/>
    </source>
</evidence>
<dbReference type="Gene3D" id="3.30.750.80">
    <property type="entry name" value="RNA methyltransferase domain (HRMD) like"/>
    <property type="match status" value="1"/>
</dbReference>
<evidence type="ECO:0000259" key="7">
    <source>
        <dbReference type="Pfam" id="PF10672"/>
    </source>
</evidence>
<keyword evidence="10" id="KW-1185">Reference proteome</keyword>
<dbReference type="AlphaFoldDB" id="C2ME26"/>
<dbReference type="OrthoDB" id="9805492at2"/>
<keyword evidence="5" id="KW-0949">S-adenosyl-L-methionine</keyword>
<comment type="similarity">
    <text evidence="6">Belongs to the methyltransferase superfamily. RlmI family.</text>
</comment>
<gene>
    <name evidence="9" type="ORF">PORUE0001_0941</name>
</gene>
<evidence type="ECO:0008006" key="11">
    <source>
        <dbReference type="Google" id="ProtNLM"/>
    </source>
</evidence>
<dbReference type="Pfam" id="PF10672">
    <property type="entry name" value="Methyltrans_SAM"/>
    <property type="match status" value="1"/>
</dbReference>
<dbReference type="InterPro" id="IPR041532">
    <property type="entry name" value="RlmI-like_PUA"/>
</dbReference>
<sequence>MYQLYLKPHREEPLLRHHPWVFSGALQRSKESIPLGATVTILNHDGSQRLGQGVYEGGTIAVRMLTFGEEEIGEWRAFFTTRLSQALQLRKTLIQSQDGRTTNCWRLCYGESDFIPGLVIDIYREVAVIQIHALSLYPLRQLIAEVLCELPELGVHYVYDKSVETLPAQTPSDWIMPNGYLGKAPSAEYDRTVQEYGYSFLPDWERGQKTGFFVDQRDNRRLVESYARGRNVLNICCYSGGFSVYALGGGAQRVVSIDSSARAISLCEESVAINFSSDPETLQRHEAVVADAFDYLSAIEPGAYDLIVLDPPAFVKQRNHKQQGLGGYRRLNESALRAIAHGGLLFTFSCSQAVTMEEFTLAVMTAATLAGREVRILKRLGQSPCHPINIFYPEGEYLKGLLLYVS</sequence>
<dbReference type="GO" id="GO:0032259">
    <property type="term" value="P:methylation"/>
    <property type="evidence" value="ECO:0007669"/>
    <property type="project" value="UniProtKB-KW"/>
</dbReference>
<organism evidence="9 10">
    <name type="scientific">Porphyromonas uenonis 60-3</name>
    <dbReference type="NCBI Taxonomy" id="596327"/>
    <lineage>
        <taxon>Bacteria</taxon>
        <taxon>Pseudomonadati</taxon>
        <taxon>Bacteroidota</taxon>
        <taxon>Bacteroidia</taxon>
        <taxon>Bacteroidales</taxon>
        <taxon>Porphyromonadaceae</taxon>
        <taxon>Porphyromonas</taxon>
    </lineage>
</organism>
<dbReference type="Gene3D" id="3.40.50.150">
    <property type="entry name" value="Vaccinia Virus protein VP39"/>
    <property type="match status" value="1"/>
</dbReference>
<reference evidence="9 10" key="1">
    <citation type="submission" date="2009-04" db="EMBL/GenBank/DDBJ databases">
        <authorList>
            <person name="Sebastian Y."/>
            <person name="Madupu R."/>
            <person name="Durkin A.S."/>
            <person name="Torralba M."/>
            <person name="Methe B."/>
            <person name="Sutton G.G."/>
            <person name="Strausberg R.L."/>
            <person name="Nelson K.E."/>
        </authorList>
    </citation>
    <scope>NUCLEOTIDE SEQUENCE [LARGE SCALE GENOMIC DNA]</scope>
    <source>
        <strain evidence="9 10">60-3</strain>
    </source>
</reference>
<evidence type="ECO:0000256" key="2">
    <source>
        <dbReference type="ARBA" id="ARBA00022490"/>
    </source>
</evidence>
<accession>C2ME26</accession>
<dbReference type="CDD" id="cd21153">
    <property type="entry name" value="PUA_RlmI"/>
    <property type="match status" value="1"/>
</dbReference>
<protein>
    <recommendedName>
        <fullName evidence="11">PUA domain-containing protein</fullName>
    </recommendedName>
</protein>
<evidence type="ECO:0000256" key="3">
    <source>
        <dbReference type="ARBA" id="ARBA00022603"/>
    </source>
</evidence>
<dbReference type="GO" id="GO:0005737">
    <property type="term" value="C:cytoplasm"/>
    <property type="evidence" value="ECO:0007669"/>
    <property type="project" value="UniProtKB-SubCell"/>
</dbReference>
<dbReference type="SUPFAM" id="SSF88697">
    <property type="entry name" value="PUA domain-like"/>
    <property type="match status" value="1"/>
</dbReference>
<dbReference type="InterPro" id="IPR019614">
    <property type="entry name" value="SAM-dep_methyl-trfase"/>
</dbReference>
<dbReference type="InterPro" id="IPR036974">
    <property type="entry name" value="PUA_sf"/>
</dbReference>
<keyword evidence="4" id="KW-0808">Transferase</keyword>
<evidence type="ECO:0000256" key="5">
    <source>
        <dbReference type="ARBA" id="ARBA00022691"/>
    </source>
</evidence>
<feature type="domain" description="S-adenosylmethionine-dependent methyltransferase" evidence="7">
    <location>
        <begin position="193"/>
        <end position="355"/>
    </location>
</feature>
<evidence type="ECO:0000256" key="4">
    <source>
        <dbReference type="ARBA" id="ARBA00022679"/>
    </source>
</evidence>
<dbReference type="InterPro" id="IPR015947">
    <property type="entry name" value="PUA-like_sf"/>
</dbReference>
<evidence type="ECO:0000313" key="9">
    <source>
        <dbReference type="EMBL" id="EEK16016.1"/>
    </source>
</evidence>
<dbReference type="EMBL" id="ACLR01000221">
    <property type="protein sequence ID" value="EEK16016.1"/>
    <property type="molecule type" value="Genomic_DNA"/>
</dbReference>
<dbReference type="eggNOG" id="COG1092">
    <property type="taxonomic scope" value="Bacteria"/>
</dbReference>
<proteinExistence type="inferred from homology"/>
<comment type="caution">
    <text evidence="9">The sequence shown here is derived from an EMBL/GenBank/DDBJ whole genome shotgun (WGS) entry which is preliminary data.</text>
</comment>
<feature type="domain" description="RlmI-like PUA" evidence="8">
    <location>
        <begin position="4"/>
        <end position="67"/>
    </location>
</feature>
<dbReference type="Gene3D" id="2.30.130.10">
    <property type="entry name" value="PUA domain"/>
    <property type="match status" value="1"/>
</dbReference>